<dbReference type="Proteomes" id="UP000886501">
    <property type="component" value="Unassembled WGS sequence"/>
</dbReference>
<feature type="non-terminal residue" evidence="1">
    <location>
        <position position="1"/>
    </location>
</feature>
<proteinExistence type="predicted"/>
<organism evidence="1 2">
    <name type="scientific">Thelephora ganbajun</name>
    <name type="common">Ganba fungus</name>
    <dbReference type="NCBI Taxonomy" id="370292"/>
    <lineage>
        <taxon>Eukaryota</taxon>
        <taxon>Fungi</taxon>
        <taxon>Dikarya</taxon>
        <taxon>Basidiomycota</taxon>
        <taxon>Agaricomycotina</taxon>
        <taxon>Agaricomycetes</taxon>
        <taxon>Thelephorales</taxon>
        <taxon>Thelephoraceae</taxon>
        <taxon>Thelephora</taxon>
    </lineage>
</organism>
<comment type="caution">
    <text evidence="1">The sequence shown here is derived from an EMBL/GenBank/DDBJ whole genome shotgun (WGS) entry which is preliminary data.</text>
</comment>
<sequence>TPQARQEKFNFTIKPLLQPNQFTGAGAVSDLADKIIALDVAETEGSLRLEILTKIRDNAGNHYFRAWVENEDAMDITREWLKAAAKGDDQLAETIMPLLHIIDRLPWSLESLRKAKLGKIILKLTKEASIP</sequence>
<dbReference type="EMBL" id="MU118094">
    <property type="protein sequence ID" value="KAF9645336.1"/>
    <property type="molecule type" value="Genomic_DNA"/>
</dbReference>
<accession>A0ACB6Z6S0</accession>
<protein>
    <submittedName>
        <fullName evidence="1">Uncharacterized protein</fullName>
    </submittedName>
</protein>
<reference evidence="1" key="2">
    <citation type="journal article" date="2020" name="Nat. Commun.">
        <title>Large-scale genome sequencing of mycorrhizal fungi provides insights into the early evolution of symbiotic traits.</title>
        <authorList>
            <person name="Miyauchi S."/>
            <person name="Kiss E."/>
            <person name="Kuo A."/>
            <person name="Drula E."/>
            <person name="Kohler A."/>
            <person name="Sanchez-Garcia M."/>
            <person name="Morin E."/>
            <person name="Andreopoulos B."/>
            <person name="Barry K.W."/>
            <person name="Bonito G."/>
            <person name="Buee M."/>
            <person name="Carver A."/>
            <person name="Chen C."/>
            <person name="Cichocki N."/>
            <person name="Clum A."/>
            <person name="Culley D."/>
            <person name="Crous P.W."/>
            <person name="Fauchery L."/>
            <person name="Girlanda M."/>
            <person name="Hayes R.D."/>
            <person name="Keri Z."/>
            <person name="LaButti K."/>
            <person name="Lipzen A."/>
            <person name="Lombard V."/>
            <person name="Magnuson J."/>
            <person name="Maillard F."/>
            <person name="Murat C."/>
            <person name="Nolan M."/>
            <person name="Ohm R.A."/>
            <person name="Pangilinan J."/>
            <person name="Pereira M.F."/>
            <person name="Perotto S."/>
            <person name="Peter M."/>
            <person name="Pfister S."/>
            <person name="Riley R."/>
            <person name="Sitrit Y."/>
            <person name="Stielow J.B."/>
            <person name="Szollosi G."/>
            <person name="Zifcakova L."/>
            <person name="Stursova M."/>
            <person name="Spatafora J.W."/>
            <person name="Tedersoo L."/>
            <person name="Vaario L.M."/>
            <person name="Yamada A."/>
            <person name="Yan M."/>
            <person name="Wang P."/>
            <person name="Xu J."/>
            <person name="Bruns T."/>
            <person name="Baldrian P."/>
            <person name="Vilgalys R."/>
            <person name="Dunand C."/>
            <person name="Henrissat B."/>
            <person name="Grigoriev I.V."/>
            <person name="Hibbett D."/>
            <person name="Nagy L.G."/>
            <person name="Martin F.M."/>
        </authorList>
    </citation>
    <scope>NUCLEOTIDE SEQUENCE</scope>
    <source>
        <strain evidence="1">P2</strain>
    </source>
</reference>
<name>A0ACB6Z6S0_THEGA</name>
<keyword evidence="2" id="KW-1185">Reference proteome</keyword>
<evidence type="ECO:0000313" key="1">
    <source>
        <dbReference type="EMBL" id="KAF9645336.1"/>
    </source>
</evidence>
<evidence type="ECO:0000313" key="2">
    <source>
        <dbReference type="Proteomes" id="UP000886501"/>
    </source>
</evidence>
<feature type="non-terminal residue" evidence="1">
    <location>
        <position position="131"/>
    </location>
</feature>
<reference evidence="1" key="1">
    <citation type="submission" date="2019-10" db="EMBL/GenBank/DDBJ databases">
        <authorList>
            <consortium name="DOE Joint Genome Institute"/>
            <person name="Kuo A."/>
            <person name="Miyauchi S."/>
            <person name="Kiss E."/>
            <person name="Drula E."/>
            <person name="Kohler A."/>
            <person name="Sanchez-Garcia M."/>
            <person name="Andreopoulos B."/>
            <person name="Barry K.W."/>
            <person name="Bonito G."/>
            <person name="Buee M."/>
            <person name="Carver A."/>
            <person name="Chen C."/>
            <person name="Cichocki N."/>
            <person name="Clum A."/>
            <person name="Culley D."/>
            <person name="Crous P.W."/>
            <person name="Fauchery L."/>
            <person name="Girlanda M."/>
            <person name="Hayes R."/>
            <person name="Keri Z."/>
            <person name="Labutti K."/>
            <person name="Lipzen A."/>
            <person name="Lombard V."/>
            <person name="Magnuson J."/>
            <person name="Maillard F."/>
            <person name="Morin E."/>
            <person name="Murat C."/>
            <person name="Nolan M."/>
            <person name="Ohm R."/>
            <person name="Pangilinan J."/>
            <person name="Pereira M."/>
            <person name="Perotto S."/>
            <person name="Peter M."/>
            <person name="Riley R."/>
            <person name="Sitrit Y."/>
            <person name="Stielow B."/>
            <person name="Szollosi G."/>
            <person name="Zifcakova L."/>
            <person name="Stursova M."/>
            <person name="Spatafora J.W."/>
            <person name="Tedersoo L."/>
            <person name="Vaario L.-M."/>
            <person name="Yamada A."/>
            <person name="Yan M."/>
            <person name="Wang P."/>
            <person name="Xu J."/>
            <person name="Bruns T."/>
            <person name="Baldrian P."/>
            <person name="Vilgalys R."/>
            <person name="Henrissat B."/>
            <person name="Grigoriev I.V."/>
            <person name="Hibbett D."/>
            <person name="Nagy L.G."/>
            <person name="Martin F.M."/>
        </authorList>
    </citation>
    <scope>NUCLEOTIDE SEQUENCE</scope>
    <source>
        <strain evidence="1">P2</strain>
    </source>
</reference>
<gene>
    <name evidence="1" type="ORF">BDM02DRAFT_3075400</name>
</gene>